<feature type="chain" id="PRO_5046583849" description="PBP domain-containing protein" evidence="1">
    <location>
        <begin position="31"/>
        <end position="154"/>
    </location>
</feature>
<feature type="signal peptide" evidence="1">
    <location>
        <begin position="1"/>
        <end position="30"/>
    </location>
</feature>
<keyword evidence="1" id="KW-0732">Signal</keyword>
<proteinExistence type="predicted"/>
<sequence>MPSQQGFRRLLHIGWFLCASLALPALGQHAASDVLVVAHSSVQIDTLSRSQLRRIFTLRQSTWPQGVPITVVAMPDSNAAHQVFCKKLLRLFPYQLERTWDKVAYSGLGERPLSAQNSAEMIEIIRQQPGSVGYLLIDPQEIPEDVHVIHVNED</sequence>
<dbReference type="SUPFAM" id="SSF53850">
    <property type="entry name" value="Periplasmic binding protein-like II"/>
    <property type="match status" value="1"/>
</dbReference>
<evidence type="ECO:0008006" key="4">
    <source>
        <dbReference type="Google" id="ProtNLM"/>
    </source>
</evidence>
<dbReference type="Gene3D" id="3.40.190.10">
    <property type="entry name" value="Periplasmic binding protein-like II"/>
    <property type="match status" value="1"/>
</dbReference>
<gene>
    <name evidence="2" type="ORF">LJ739_14790</name>
</gene>
<reference evidence="2 3" key="1">
    <citation type="submission" date="2021-10" db="EMBL/GenBank/DDBJ databases">
        <title>Draft genome of Aestuariibacter halophilus JC2043.</title>
        <authorList>
            <person name="Emsley S.A."/>
            <person name="Pfannmuller K.M."/>
            <person name="Ushijima B."/>
            <person name="Saw J.H."/>
            <person name="Videau P."/>
        </authorList>
    </citation>
    <scope>NUCLEOTIDE SEQUENCE [LARGE SCALE GENOMIC DNA]</scope>
    <source>
        <strain evidence="2 3">JC2043</strain>
    </source>
</reference>
<organism evidence="2 3">
    <name type="scientific">Fluctibacter halophilus</name>
    <dbReference type="NCBI Taxonomy" id="226011"/>
    <lineage>
        <taxon>Bacteria</taxon>
        <taxon>Pseudomonadati</taxon>
        <taxon>Pseudomonadota</taxon>
        <taxon>Gammaproteobacteria</taxon>
        <taxon>Alteromonadales</taxon>
        <taxon>Alteromonadaceae</taxon>
        <taxon>Fluctibacter</taxon>
    </lineage>
</organism>
<name>A0ABS8GAI8_9ALTE</name>
<dbReference type="Proteomes" id="UP001520878">
    <property type="component" value="Unassembled WGS sequence"/>
</dbReference>
<evidence type="ECO:0000313" key="3">
    <source>
        <dbReference type="Proteomes" id="UP001520878"/>
    </source>
</evidence>
<dbReference type="EMBL" id="JAJEWP010000005">
    <property type="protein sequence ID" value="MCC2617518.1"/>
    <property type="molecule type" value="Genomic_DNA"/>
</dbReference>
<keyword evidence="3" id="KW-1185">Reference proteome</keyword>
<comment type="caution">
    <text evidence="2">The sequence shown here is derived from an EMBL/GenBank/DDBJ whole genome shotgun (WGS) entry which is preliminary data.</text>
</comment>
<evidence type="ECO:0000256" key="1">
    <source>
        <dbReference type="SAM" id="SignalP"/>
    </source>
</evidence>
<dbReference type="RefSeq" id="WP_229161739.1">
    <property type="nucleotide sequence ID" value="NZ_JAJEWP010000005.1"/>
</dbReference>
<evidence type="ECO:0000313" key="2">
    <source>
        <dbReference type="EMBL" id="MCC2617518.1"/>
    </source>
</evidence>
<accession>A0ABS8GAI8</accession>
<protein>
    <recommendedName>
        <fullName evidence="4">PBP domain-containing protein</fullName>
    </recommendedName>
</protein>